<dbReference type="GO" id="GO:0004386">
    <property type="term" value="F:helicase activity"/>
    <property type="evidence" value="ECO:0007669"/>
    <property type="project" value="UniProtKB-KW"/>
</dbReference>
<proteinExistence type="predicted"/>
<dbReference type="Proteomes" id="UP000250235">
    <property type="component" value="Unassembled WGS sequence"/>
</dbReference>
<evidence type="ECO:0000256" key="1">
    <source>
        <dbReference type="SAM" id="MobiDB-lite"/>
    </source>
</evidence>
<evidence type="ECO:0000313" key="3">
    <source>
        <dbReference type="Proteomes" id="UP000250235"/>
    </source>
</evidence>
<dbReference type="EMBL" id="KV019936">
    <property type="protein sequence ID" value="KZV15520.1"/>
    <property type="molecule type" value="Genomic_DNA"/>
</dbReference>
<reference evidence="2 3" key="1">
    <citation type="journal article" date="2015" name="Proc. Natl. Acad. Sci. U.S.A.">
        <title>The resurrection genome of Boea hygrometrica: A blueprint for survival of dehydration.</title>
        <authorList>
            <person name="Xiao L."/>
            <person name="Yang G."/>
            <person name="Zhang L."/>
            <person name="Yang X."/>
            <person name="Zhao S."/>
            <person name="Ji Z."/>
            <person name="Zhou Q."/>
            <person name="Hu M."/>
            <person name="Wang Y."/>
            <person name="Chen M."/>
            <person name="Xu Y."/>
            <person name="Jin H."/>
            <person name="Xiao X."/>
            <person name="Hu G."/>
            <person name="Bao F."/>
            <person name="Hu Y."/>
            <person name="Wan P."/>
            <person name="Li L."/>
            <person name="Deng X."/>
            <person name="Kuang T."/>
            <person name="Xiang C."/>
            <person name="Zhu J.K."/>
            <person name="Oliver M.J."/>
            <person name="He Y."/>
        </authorList>
    </citation>
    <scope>NUCLEOTIDE SEQUENCE [LARGE SCALE GENOMIC DNA]</scope>
    <source>
        <strain evidence="3">cv. XS01</strain>
    </source>
</reference>
<keyword evidence="3" id="KW-1185">Reference proteome</keyword>
<accession>A0A2Z7A990</accession>
<organism evidence="2 3">
    <name type="scientific">Dorcoceras hygrometricum</name>
    <dbReference type="NCBI Taxonomy" id="472368"/>
    <lineage>
        <taxon>Eukaryota</taxon>
        <taxon>Viridiplantae</taxon>
        <taxon>Streptophyta</taxon>
        <taxon>Embryophyta</taxon>
        <taxon>Tracheophyta</taxon>
        <taxon>Spermatophyta</taxon>
        <taxon>Magnoliopsida</taxon>
        <taxon>eudicotyledons</taxon>
        <taxon>Gunneridae</taxon>
        <taxon>Pentapetalae</taxon>
        <taxon>asterids</taxon>
        <taxon>lamiids</taxon>
        <taxon>Lamiales</taxon>
        <taxon>Gesneriaceae</taxon>
        <taxon>Didymocarpoideae</taxon>
        <taxon>Trichosporeae</taxon>
        <taxon>Loxocarpinae</taxon>
        <taxon>Dorcoceras</taxon>
    </lineage>
</organism>
<dbReference type="AlphaFoldDB" id="A0A2Z7A990"/>
<sequence>MMENIKLVPQHDTRTGHGSSAYQVQRTSAVIKCRAEYNRSDQVQKKIGVLADGLEEMSEWNKRISKYKEALDEQNRANLVKGQIRSEKRKPDPGYWLRWMFERDDFIVDDVDDEEEEETWRQEFVIVNNVNTYDDVKAEVRRMYSINLHKSS</sequence>
<keyword evidence="2" id="KW-0378">Hydrolase</keyword>
<keyword evidence="2" id="KW-0067">ATP-binding</keyword>
<name>A0A2Z7A990_9LAMI</name>
<evidence type="ECO:0000313" key="2">
    <source>
        <dbReference type="EMBL" id="KZV15520.1"/>
    </source>
</evidence>
<keyword evidence="2" id="KW-0547">Nucleotide-binding</keyword>
<keyword evidence="2" id="KW-0347">Helicase</keyword>
<gene>
    <name evidence="2" type="ORF">F511_42408</name>
</gene>
<feature type="region of interest" description="Disordered" evidence="1">
    <location>
        <begin position="1"/>
        <end position="21"/>
    </location>
</feature>
<protein>
    <submittedName>
        <fullName evidence="2">RNA helicase</fullName>
    </submittedName>
</protein>